<comment type="caution">
    <text evidence="1">The sequence shown here is derived from an EMBL/GenBank/DDBJ whole genome shotgun (WGS) entry which is preliminary data.</text>
</comment>
<dbReference type="OrthoDB" id="5983328at2759"/>
<name>A0A8T2RJ04_CERRI</name>
<sequence length="151" mass="17889">MRECKDCVLQNLKMCSNESTMQVIVIGLKRLAYEKEINKNRRIFKRKLLKSKMKSVIIHNYVARWQAQHFKYRLQKYQDDVIVSVINFAKNYTFKEKNGIQSMHFHSSQMNSFFFGTGHGKGEHDNARIVSKRTLTWHRSLHHKSLMIKGA</sequence>
<evidence type="ECO:0000313" key="1">
    <source>
        <dbReference type="EMBL" id="KAH7296366.1"/>
    </source>
</evidence>
<proteinExistence type="predicted"/>
<dbReference type="Proteomes" id="UP000825935">
    <property type="component" value="Chromosome 26"/>
</dbReference>
<reference evidence="1" key="1">
    <citation type="submission" date="2021-08" db="EMBL/GenBank/DDBJ databases">
        <title>WGS assembly of Ceratopteris richardii.</title>
        <authorList>
            <person name="Marchant D.B."/>
            <person name="Chen G."/>
            <person name="Jenkins J."/>
            <person name="Shu S."/>
            <person name="Leebens-Mack J."/>
            <person name="Grimwood J."/>
            <person name="Schmutz J."/>
            <person name="Soltis P."/>
            <person name="Soltis D."/>
            <person name="Chen Z.-H."/>
        </authorList>
    </citation>
    <scope>NUCLEOTIDE SEQUENCE</scope>
    <source>
        <strain evidence="1">Whitten #5841</strain>
        <tissue evidence="1">Leaf</tissue>
    </source>
</reference>
<organism evidence="1 2">
    <name type="scientific">Ceratopteris richardii</name>
    <name type="common">Triangle waterfern</name>
    <dbReference type="NCBI Taxonomy" id="49495"/>
    <lineage>
        <taxon>Eukaryota</taxon>
        <taxon>Viridiplantae</taxon>
        <taxon>Streptophyta</taxon>
        <taxon>Embryophyta</taxon>
        <taxon>Tracheophyta</taxon>
        <taxon>Polypodiopsida</taxon>
        <taxon>Polypodiidae</taxon>
        <taxon>Polypodiales</taxon>
        <taxon>Pteridineae</taxon>
        <taxon>Pteridaceae</taxon>
        <taxon>Parkerioideae</taxon>
        <taxon>Ceratopteris</taxon>
    </lineage>
</organism>
<protein>
    <submittedName>
        <fullName evidence="1">Uncharacterized protein</fullName>
    </submittedName>
</protein>
<keyword evidence="2" id="KW-1185">Reference proteome</keyword>
<evidence type="ECO:0000313" key="2">
    <source>
        <dbReference type="Proteomes" id="UP000825935"/>
    </source>
</evidence>
<accession>A0A8T2RJ04</accession>
<dbReference type="AlphaFoldDB" id="A0A8T2RJ04"/>
<gene>
    <name evidence="1" type="ORF">KP509_26G021100</name>
</gene>
<dbReference type="EMBL" id="CM035431">
    <property type="protein sequence ID" value="KAH7296366.1"/>
    <property type="molecule type" value="Genomic_DNA"/>
</dbReference>